<name>A0A2T3KE78_9GAMM</name>
<dbReference type="RefSeq" id="WP_107289918.1">
    <property type="nucleotide sequence ID" value="NZ_PYNF01000019.1"/>
</dbReference>
<dbReference type="Proteomes" id="UP000241426">
    <property type="component" value="Unassembled WGS sequence"/>
</dbReference>
<comment type="caution">
    <text evidence="1">The sequence shown here is derived from an EMBL/GenBank/DDBJ whole genome shotgun (WGS) entry which is preliminary data.</text>
</comment>
<dbReference type="EMBL" id="PYNF01000019">
    <property type="protein sequence ID" value="PSU95412.1"/>
    <property type="molecule type" value="Genomic_DNA"/>
</dbReference>
<gene>
    <name evidence="1" type="ORF">C9J27_18045</name>
</gene>
<proteinExistence type="predicted"/>
<protein>
    <recommendedName>
        <fullName evidence="3">Neutral/alkaline non-lysosomal ceramidase N-terminal domain-containing protein</fullName>
    </recommendedName>
</protein>
<sequence>MIIGMSKVDITPSMPMKLAGFDFRRGHYEKVGMPIFCRCLVFEQKIALISLELLFIGDYLDALIRDKIATYNELKKLNLQLSATHSHSSMQSANNHSPRLGEFSATYCEDVANKVITAIKQALLNQEIVTVNKAITSCDIAIYRRVINTKGKIEMAPNSNVEIDKSAHIFQFIRTDGTTKAILIHNHCHPTVSADNILSGEYPGVVCHQVEATYANSICLFLQGFCGDIRPNLCRDNQFYRAHFDEIIRIGTSLASRYLKAIKTSIKIKEESVVVYSERMVSLPLNKPQNWFELEEYKKSQAQDDIHFEWAVHQQGLLNKDAIKSNNSQQQIKLCFLNINNILKFIMINAEVVNHYQHYITKNIDSSILGVGYCNGMIGYIPTQDQIIQGGYEPDLSSYYFYLPATFTQHVESCLKQALNQIIDEN</sequence>
<organism evidence="1 2">
    <name type="scientific">Photobacterium kishitanii</name>
    <dbReference type="NCBI Taxonomy" id="318456"/>
    <lineage>
        <taxon>Bacteria</taxon>
        <taxon>Pseudomonadati</taxon>
        <taxon>Pseudomonadota</taxon>
        <taxon>Gammaproteobacteria</taxon>
        <taxon>Vibrionales</taxon>
        <taxon>Vibrionaceae</taxon>
        <taxon>Photobacterium</taxon>
    </lineage>
</organism>
<evidence type="ECO:0000313" key="2">
    <source>
        <dbReference type="Proteomes" id="UP000241426"/>
    </source>
</evidence>
<accession>A0A2T3KE78</accession>
<evidence type="ECO:0000313" key="1">
    <source>
        <dbReference type="EMBL" id="PSU95412.1"/>
    </source>
</evidence>
<dbReference type="AlphaFoldDB" id="A0A2T3KE78"/>
<reference evidence="1 2" key="1">
    <citation type="submission" date="2018-01" db="EMBL/GenBank/DDBJ databases">
        <title>Whole genome sequencing of Histamine producing bacteria.</title>
        <authorList>
            <person name="Butler K."/>
        </authorList>
    </citation>
    <scope>NUCLEOTIDE SEQUENCE [LARGE SCALE GENOMIC DNA]</scope>
    <source>
        <strain evidence="1 2">FS-7.2</strain>
    </source>
</reference>
<evidence type="ECO:0008006" key="3">
    <source>
        <dbReference type="Google" id="ProtNLM"/>
    </source>
</evidence>